<dbReference type="Gene3D" id="2.130.10.130">
    <property type="entry name" value="Integrin alpha, N-terminal"/>
    <property type="match status" value="3"/>
</dbReference>
<evidence type="ECO:0000313" key="3">
    <source>
        <dbReference type="EMBL" id="SEG49074.1"/>
    </source>
</evidence>
<proteinExistence type="predicted"/>
<dbReference type="RefSeq" id="WP_103926729.1">
    <property type="nucleotide sequence ID" value="NZ_FNVR01000048.1"/>
</dbReference>
<keyword evidence="4" id="KW-1185">Reference proteome</keyword>
<dbReference type="InterPro" id="IPR028994">
    <property type="entry name" value="Integrin_alpha_N"/>
</dbReference>
<name>A0A1H6ALM5_9BACT</name>
<dbReference type="PANTHER" id="PTHR16026">
    <property type="entry name" value="CARTILAGE ACIDIC PROTEIN 1"/>
    <property type="match status" value="1"/>
</dbReference>
<dbReference type="Pfam" id="PF13517">
    <property type="entry name" value="FG-GAP_3"/>
    <property type="match status" value="6"/>
</dbReference>
<dbReference type="AlphaFoldDB" id="A0A1H6ALM5"/>
<dbReference type="Pfam" id="PF07593">
    <property type="entry name" value="UnbV_ASPIC"/>
    <property type="match status" value="1"/>
</dbReference>
<protein>
    <submittedName>
        <fullName evidence="3">Repeat domain-containing protein</fullName>
    </submittedName>
</protein>
<organism evidence="3 4">
    <name type="scientific">Algoriphagus boritolerans DSM 17298 = JCM 18970</name>
    <dbReference type="NCBI Taxonomy" id="1120964"/>
    <lineage>
        <taxon>Bacteria</taxon>
        <taxon>Pseudomonadati</taxon>
        <taxon>Bacteroidota</taxon>
        <taxon>Cytophagia</taxon>
        <taxon>Cytophagales</taxon>
        <taxon>Cyclobacteriaceae</taxon>
        <taxon>Algoriphagus</taxon>
    </lineage>
</organism>
<dbReference type="STRING" id="1120964.GCA_001313265_07547"/>
<dbReference type="Proteomes" id="UP000236736">
    <property type="component" value="Unassembled WGS sequence"/>
</dbReference>
<reference evidence="4" key="1">
    <citation type="submission" date="2016-10" db="EMBL/GenBank/DDBJ databases">
        <authorList>
            <person name="Varghese N."/>
            <person name="Submissions S."/>
        </authorList>
    </citation>
    <scope>NUCLEOTIDE SEQUENCE [LARGE SCALE GENOMIC DNA]</scope>
    <source>
        <strain evidence="4">DSM 17298</strain>
    </source>
</reference>
<accession>A0A1H6ALM5</accession>
<feature type="domain" description="ASPIC/UnbV" evidence="2">
    <location>
        <begin position="527"/>
        <end position="594"/>
    </location>
</feature>
<dbReference type="InterPro" id="IPR013517">
    <property type="entry name" value="FG-GAP"/>
</dbReference>
<dbReference type="EMBL" id="FNVR01000048">
    <property type="protein sequence ID" value="SEG49074.1"/>
    <property type="molecule type" value="Genomic_DNA"/>
</dbReference>
<gene>
    <name evidence="3" type="ORF">SAMN03080598_04191</name>
</gene>
<dbReference type="InterPro" id="IPR027039">
    <property type="entry name" value="Crtac1"/>
</dbReference>
<evidence type="ECO:0000313" key="4">
    <source>
        <dbReference type="Proteomes" id="UP000236736"/>
    </source>
</evidence>
<evidence type="ECO:0000256" key="1">
    <source>
        <dbReference type="ARBA" id="ARBA00022729"/>
    </source>
</evidence>
<dbReference type="OrthoDB" id="9816120at2"/>
<sequence>MFKYYCCISHIVILGFFGGCGKEHYHRNFVLTNSSETGLDFQNNLTEDSDFNILNYPYYYNGGGVSVGDINNDGLDDIFFTSNLESNRLFLNKGDLGFEDITEKAGVGGQYDWSTGCTMVDINGDGFLDIYVCNLGNYQGKTGKNELFLNNGDGTFTEAASTYGLDFSTFSTQALFFDYDRDGDLDMYLLNHAIHTINSYVSRNKIMNKFDTMSGDRLLRNNLDKGELTFTDVTFDAGIQSSPVGFGLGVAASDINNDGWPDLYISNDFHENDYLYINNGDGTFNDVHSKWIGHSSKYSMGNDINDVNNDGLPDIITLDMLPELPEVLQKSMAEDDYNLREIILNKGYAPQLSRNTLQLNRNGIFSDVAPIMGVSATDWSWSPLFADLNNDGYKDLYITNGIYRRPNDLDYLNYTSNNAVRSIIDLKDSLMSQRLIALMPQLKISNKAYINKNGEYFEDITNNWGLKIPSYSNGAAYSDLDNDGDLELIVNNINESAFLFENKINEKQPDQTYLKIALKGKDFNSMGIGTKVIIKNKGKTYYQEQYPVRGFLSSVSQILHFGLGTLKQVDSLWVIWPRGSYQFLDNVDTGQILTVDEGDASGDYYSKTIHIEENKRFFHYLDTVPFQYSHQENDFNEVFHENLNLRRFSSEGPGISIGDVNNDGLEDVFLTNAQNFKDRLFIQQKDGSFYEIYQEAFEKDSLYEGVDAIFFDADGDSNLDLYVASAGNEYKNGELPLMDRLYLNNGKGNFTRKKDGLPKIFANSSCVIPADYDKDGDLDLFIGSRVIAGNYGVSPKSYLLQNDGYGNFTEVPLPKEIAYMGMVTDAVWVDFDADGWLDLAVVGDWMPITFIKNQKGKFTTSSMSSIEKTNGWWNCIISGDFDNDGDIDLVAGNFGLNTRLKATHDEPVRIYLKDFDNNGSLDPIMTYYVDGKEYPLATKDKLSSQLNFFKKKFPTYNSFSGTTLEKLLSREQLDGAIIKEAVELQSIYIENIGNNKFNTHALPIEANFSPVMSIESKDINKDGLKDIILAGNFYGFMPSVGRQDASQGYLLLNGGNNSFSTVEHTKSGILLEGEVKEMKWIRLANGREGLIIARNNEDIVILELNK</sequence>
<keyword evidence="1" id="KW-0732">Signal</keyword>
<dbReference type="InterPro" id="IPR011519">
    <property type="entry name" value="UnbV_ASPIC"/>
</dbReference>
<evidence type="ECO:0000259" key="2">
    <source>
        <dbReference type="Pfam" id="PF07593"/>
    </source>
</evidence>
<dbReference type="SUPFAM" id="SSF69318">
    <property type="entry name" value="Integrin alpha N-terminal domain"/>
    <property type="match status" value="3"/>
</dbReference>
<dbReference type="PANTHER" id="PTHR16026:SF0">
    <property type="entry name" value="CARTILAGE ACIDIC PROTEIN 1"/>
    <property type="match status" value="1"/>
</dbReference>
<dbReference type="PROSITE" id="PS51257">
    <property type="entry name" value="PROKAR_LIPOPROTEIN"/>
    <property type="match status" value="1"/>
</dbReference>